<dbReference type="KEGG" id="geh:HYN69_13140"/>
<reference evidence="2 3" key="1">
    <citation type="submission" date="2018-04" db="EMBL/GenBank/DDBJ databases">
        <title>Genome sequencing of Gemmobacter.</title>
        <authorList>
            <person name="Yi H."/>
            <person name="Baek M.-G."/>
        </authorList>
    </citation>
    <scope>NUCLEOTIDE SEQUENCE [LARGE SCALE GENOMIC DNA]</scope>
    <source>
        <strain evidence="2 3">HYN0069</strain>
    </source>
</reference>
<dbReference type="PROSITE" id="PS51257">
    <property type="entry name" value="PROKAR_LIPOPROTEIN"/>
    <property type="match status" value="1"/>
</dbReference>
<protein>
    <recommendedName>
        <fullName evidence="4">Lipoprotein</fullName>
    </recommendedName>
</protein>
<keyword evidence="1" id="KW-0732">Signal</keyword>
<evidence type="ECO:0008006" key="4">
    <source>
        <dbReference type="Google" id="ProtNLM"/>
    </source>
</evidence>
<accession>A0A2S0UND9</accession>
<evidence type="ECO:0000313" key="3">
    <source>
        <dbReference type="Proteomes" id="UP000244496"/>
    </source>
</evidence>
<keyword evidence="3" id="KW-1185">Reference proteome</keyword>
<feature type="signal peptide" evidence="1">
    <location>
        <begin position="1"/>
        <end position="21"/>
    </location>
</feature>
<dbReference type="EMBL" id="CP028918">
    <property type="protein sequence ID" value="AWB49323.1"/>
    <property type="molecule type" value="Genomic_DNA"/>
</dbReference>
<evidence type="ECO:0000256" key="1">
    <source>
        <dbReference type="SAM" id="SignalP"/>
    </source>
</evidence>
<dbReference type="Proteomes" id="UP000244496">
    <property type="component" value="Chromosome"/>
</dbReference>
<name>A0A2S0UND9_9RHOB</name>
<gene>
    <name evidence="2" type="ORF">HYN69_13140</name>
</gene>
<dbReference type="AlphaFoldDB" id="A0A2S0UND9"/>
<organism evidence="2 3">
    <name type="scientific">Paragemmobacter aquarius</name>
    <dbReference type="NCBI Taxonomy" id="2169400"/>
    <lineage>
        <taxon>Bacteria</taxon>
        <taxon>Pseudomonadati</taxon>
        <taxon>Pseudomonadota</taxon>
        <taxon>Alphaproteobacteria</taxon>
        <taxon>Rhodobacterales</taxon>
        <taxon>Paracoccaceae</taxon>
        <taxon>Paragemmobacter</taxon>
    </lineage>
</organism>
<feature type="chain" id="PRO_5015633893" description="Lipoprotein" evidence="1">
    <location>
        <begin position="22"/>
        <end position="172"/>
    </location>
</feature>
<sequence>MRAKITAQGAALLALCLALLAACTPDLTPDEYELRNMKPSNIVPKSSPKALVTAFERFCLDAGTLAETRAALRTGDYVPVPDRVGELQVWLVDDQRPAVLLNDTDCVVMAQSRTGQTERVKRLVASRFPQAKPVTGSRFENLWSEGRSLIFTRRVTPNAAPSQFMLGISQGS</sequence>
<proteinExistence type="predicted"/>
<evidence type="ECO:0000313" key="2">
    <source>
        <dbReference type="EMBL" id="AWB49323.1"/>
    </source>
</evidence>